<comment type="caution">
    <text evidence="1">The sequence shown here is derived from an EMBL/GenBank/DDBJ whole genome shotgun (WGS) entry which is preliminary data.</text>
</comment>
<proteinExistence type="predicted"/>
<dbReference type="Proteomes" id="UP000223596">
    <property type="component" value="Unassembled WGS sequence"/>
</dbReference>
<evidence type="ECO:0000313" key="2">
    <source>
        <dbReference type="Proteomes" id="UP000223596"/>
    </source>
</evidence>
<reference evidence="1 2" key="1">
    <citation type="submission" date="2017-09" db="EMBL/GenBank/DDBJ databases">
        <title>Evaluation of Pacific Biosciences Sequencing Technology to Finishing C. thermocellum Genome Sequences.</title>
        <authorList>
            <person name="Brown S."/>
        </authorList>
    </citation>
    <scope>NUCLEOTIDE SEQUENCE [LARGE SCALE GENOMIC DNA]</scope>
    <source>
        <strain evidence="1 2">AD2</strain>
    </source>
</reference>
<organism evidence="1 2">
    <name type="scientific">Acetivibrio thermocellus AD2</name>
    <dbReference type="NCBI Taxonomy" id="1138384"/>
    <lineage>
        <taxon>Bacteria</taxon>
        <taxon>Bacillati</taxon>
        <taxon>Bacillota</taxon>
        <taxon>Clostridia</taxon>
        <taxon>Eubacteriales</taxon>
        <taxon>Oscillospiraceae</taxon>
        <taxon>Acetivibrio</taxon>
    </lineage>
</organism>
<gene>
    <name evidence="1" type="ORF">M972_112352</name>
</gene>
<evidence type="ECO:0000313" key="1">
    <source>
        <dbReference type="EMBL" id="PFH03541.1"/>
    </source>
</evidence>
<name>A0AB36TJL2_ACETH</name>
<sequence length="352" mass="41293">MLFCEKYGKAIDFLLEKSNIAVRYRVTRELCDGSNPNDLENLQEELIYSERAVRLINCLKNRKEYHGSTLYAVENSLNMLVDMGFQYGKGFSEFDEVINELADEARELPVDKNHVLRHLSHIVVVPFLLRAGFRDEWVKEFTIKRICLIHDFVTLNQYDIYDDILKYKSIPKCFRNRPIVRPDLYENGWFKIPLEYDIYGFACLMPELTVDLQSKVNDIISYILDSRFQAIKDGYGILADKKRYWAMGWDPKPTDLRKDYRCNPILLKLDLLGRFSVAANSEWFTQALKLINEYTDESGIYHFPKSFLTEKDSNWILGSHMGLGENRRRKDALTIEGTFRALVIMKNILKEM</sequence>
<dbReference type="EMBL" id="PDBW01000001">
    <property type="protein sequence ID" value="PFH03541.1"/>
    <property type="molecule type" value="Genomic_DNA"/>
</dbReference>
<protein>
    <submittedName>
        <fullName evidence="1">Uncharacterized protein</fullName>
    </submittedName>
</protein>
<dbReference type="AlphaFoldDB" id="A0AB36TJL2"/>
<accession>A0AB36TJL2</accession>
<dbReference type="RefSeq" id="WP_003517802.1">
    <property type="nucleotide sequence ID" value="NZ_CP013828.1"/>
</dbReference>